<dbReference type="InParanoid" id="A0A4W3IFZ1"/>
<dbReference type="GeneTree" id="ENSGT00390000014113"/>
<feature type="compositionally biased region" description="Polar residues" evidence="1">
    <location>
        <begin position="136"/>
        <end position="157"/>
    </location>
</feature>
<dbReference type="GO" id="GO:0036064">
    <property type="term" value="C:ciliary basal body"/>
    <property type="evidence" value="ECO:0007669"/>
    <property type="project" value="TreeGrafter"/>
</dbReference>
<accession>A0A4W3IFZ1</accession>
<reference evidence="3" key="3">
    <citation type="journal article" date="2014" name="Nature">
        <title>Elephant shark genome provides unique insights into gnathostome evolution.</title>
        <authorList>
            <consortium name="International Elephant Shark Genome Sequencing Consortium"/>
            <person name="Venkatesh B."/>
            <person name="Lee A.P."/>
            <person name="Ravi V."/>
            <person name="Maurya A.K."/>
            <person name="Lian M.M."/>
            <person name="Swann J.B."/>
            <person name="Ohta Y."/>
            <person name="Flajnik M.F."/>
            <person name="Sutoh Y."/>
            <person name="Kasahara M."/>
            <person name="Hoon S."/>
            <person name="Gangu V."/>
            <person name="Roy S.W."/>
            <person name="Irimia M."/>
            <person name="Korzh V."/>
            <person name="Kondrychyn I."/>
            <person name="Lim Z.W."/>
            <person name="Tay B.H."/>
            <person name="Tohari S."/>
            <person name="Kong K.W."/>
            <person name="Ho S."/>
            <person name="Lorente-Galdos B."/>
            <person name="Quilez J."/>
            <person name="Marques-Bonet T."/>
            <person name="Raney B.J."/>
            <person name="Ingham P.W."/>
            <person name="Tay A."/>
            <person name="Hillier L.W."/>
            <person name="Minx P."/>
            <person name="Boehm T."/>
            <person name="Wilson R.K."/>
            <person name="Brenner S."/>
            <person name="Warren W.C."/>
        </authorList>
    </citation>
    <scope>NUCLEOTIDE SEQUENCE [LARGE SCALE GENOMIC DNA]</scope>
</reference>
<dbReference type="STRING" id="7868.ENSCMIP00000027787"/>
<dbReference type="Proteomes" id="UP000314986">
    <property type="component" value="Unassembled WGS sequence"/>
</dbReference>
<gene>
    <name evidence="2" type="primary">LOC103186167</name>
</gene>
<dbReference type="Ensembl" id="ENSCMIT00000028228.1">
    <property type="protein sequence ID" value="ENSCMIP00000027787.1"/>
    <property type="gene ID" value="ENSCMIG00000012089.1"/>
</dbReference>
<keyword evidence="3" id="KW-1185">Reference proteome</keyword>
<proteinExistence type="predicted"/>
<evidence type="ECO:0000256" key="1">
    <source>
        <dbReference type="SAM" id="MobiDB-lite"/>
    </source>
</evidence>
<dbReference type="InterPro" id="IPR029357">
    <property type="entry name" value="SPATA7"/>
</dbReference>
<reference evidence="3" key="2">
    <citation type="journal article" date="2007" name="PLoS Biol.">
        <title>Survey sequencing and comparative analysis of the elephant shark (Callorhinchus milii) genome.</title>
        <authorList>
            <person name="Venkatesh B."/>
            <person name="Kirkness E.F."/>
            <person name="Loh Y.H."/>
            <person name="Halpern A.L."/>
            <person name="Lee A.P."/>
            <person name="Johnson J."/>
            <person name="Dandona N."/>
            <person name="Viswanathan L.D."/>
            <person name="Tay A."/>
            <person name="Venter J.C."/>
            <person name="Strausberg R.L."/>
            <person name="Brenner S."/>
        </authorList>
    </citation>
    <scope>NUCLEOTIDE SEQUENCE [LARGE SCALE GENOMIC DNA]</scope>
</reference>
<evidence type="ECO:0000313" key="2">
    <source>
        <dbReference type="Ensembl" id="ENSCMIP00000027787.1"/>
    </source>
</evidence>
<evidence type="ECO:0000313" key="3">
    <source>
        <dbReference type="Proteomes" id="UP000314986"/>
    </source>
</evidence>
<protein>
    <submittedName>
        <fullName evidence="2">Spermatogenesis-associated protein 7 homolog</fullName>
    </submittedName>
</protein>
<reference evidence="2" key="5">
    <citation type="submission" date="2025-09" db="UniProtKB">
        <authorList>
            <consortium name="Ensembl"/>
        </authorList>
    </citation>
    <scope>IDENTIFICATION</scope>
</reference>
<dbReference type="OMA" id="DHMSTHY"/>
<feature type="region of interest" description="Disordered" evidence="1">
    <location>
        <begin position="136"/>
        <end position="160"/>
    </location>
</feature>
<dbReference type="GO" id="GO:0005930">
    <property type="term" value="C:axoneme"/>
    <property type="evidence" value="ECO:0007669"/>
    <property type="project" value="TreeGrafter"/>
</dbReference>
<dbReference type="Pfam" id="PF15244">
    <property type="entry name" value="HSD3"/>
    <property type="match status" value="2"/>
</dbReference>
<dbReference type="GO" id="GO:0045494">
    <property type="term" value="P:photoreceptor cell maintenance"/>
    <property type="evidence" value="ECO:0007669"/>
    <property type="project" value="TreeGrafter"/>
</dbReference>
<dbReference type="PANTHER" id="PTHR14917">
    <property type="entry name" value="SPERMATOGENESIS-ASSOCIATED PROTEIN 7"/>
    <property type="match status" value="1"/>
</dbReference>
<sequence>MGATSPGEEGFQSAVIPKYSLMGPFKGHMCTKSSPFCSGSSSKLSAQFIIQDHMAMHYSKLLSTKAAVDSSEPESMSASIKYKDQQKREKLKIAVRMYQKEILHLRSTSPINHMSLSPKTGINFSAKEMSFVNRTVSNRETSPSTSGHNVPPKQTSAEFLGPKKETSFSLSPCRSPLPFPSAAAIARDVVQDILHCAPPLRTQYKTSSLRRLVTPFSHPVPSVDQRLMNKPFQDPQKKTFNGDILDKHAECFTEESQPFTPRILKKTAKSFLSKSRFYTAPKKEKVSSELPMTNKGKNAATGIGSYQDKDYEIWHQTQEFKATSWFRKPRKSTTVKTDLIAWENELKYLQFLKEVTDDVLLRGYHSNKFLEKVFERHIERSKHNLSEVRMRTMLQELRNELKAKTKVSCIEPQDCSMGASSLWQSIIHTNSGLNNEPNLVRDDQHGKHVIRTIPEISELDTTEKIYIKPQKINEIEELRNTLSSMLCTPDQNL</sequence>
<dbReference type="AlphaFoldDB" id="A0A4W3IFZ1"/>
<organism evidence="2 3">
    <name type="scientific">Callorhinchus milii</name>
    <name type="common">Ghost shark</name>
    <dbReference type="NCBI Taxonomy" id="7868"/>
    <lineage>
        <taxon>Eukaryota</taxon>
        <taxon>Metazoa</taxon>
        <taxon>Chordata</taxon>
        <taxon>Craniata</taxon>
        <taxon>Vertebrata</taxon>
        <taxon>Chondrichthyes</taxon>
        <taxon>Holocephali</taxon>
        <taxon>Chimaeriformes</taxon>
        <taxon>Callorhinchidae</taxon>
        <taxon>Callorhinchus</taxon>
    </lineage>
</organism>
<dbReference type="GO" id="GO:0120200">
    <property type="term" value="C:rod photoreceptor outer segment"/>
    <property type="evidence" value="ECO:0007669"/>
    <property type="project" value="TreeGrafter"/>
</dbReference>
<name>A0A4W3IFZ1_CALMI</name>
<dbReference type="GO" id="GO:0000226">
    <property type="term" value="P:microtubule cytoskeleton organization"/>
    <property type="evidence" value="ECO:0007669"/>
    <property type="project" value="TreeGrafter"/>
</dbReference>
<dbReference type="PANTHER" id="PTHR14917:SF3">
    <property type="entry name" value="SPERMATOGENESIS ASSOCIATED 7"/>
    <property type="match status" value="1"/>
</dbReference>
<dbReference type="GO" id="GO:0120206">
    <property type="term" value="C:photoreceptor distal connecting cilium"/>
    <property type="evidence" value="ECO:0007669"/>
    <property type="project" value="TreeGrafter"/>
</dbReference>
<reference evidence="2" key="4">
    <citation type="submission" date="2025-08" db="UniProtKB">
        <authorList>
            <consortium name="Ensembl"/>
        </authorList>
    </citation>
    <scope>IDENTIFICATION</scope>
</reference>
<reference evidence="3" key="1">
    <citation type="journal article" date="2006" name="Science">
        <title>Ancient noncoding elements conserved in the human genome.</title>
        <authorList>
            <person name="Venkatesh B."/>
            <person name="Kirkness E.F."/>
            <person name="Loh Y.H."/>
            <person name="Halpern A.L."/>
            <person name="Lee A.P."/>
            <person name="Johnson J."/>
            <person name="Dandona N."/>
            <person name="Viswanathan L.D."/>
            <person name="Tay A."/>
            <person name="Venter J.C."/>
            <person name="Strausberg R.L."/>
            <person name="Brenner S."/>
        </authorList>
    </citation>
    <scope>NUCLEOTIDE SEQUENCE [LARGE SCALE GENOMIC DNA]</scope>
</reference>